<dbReference type="AlphaFoldDB" id="A0A382VWX0"/>
<dbReference type="SUPFAM" id="SSF53067">
    <property type="entry name" value="Actin-like ATPase domain"/>
    <property type="match status" value="1"/>
</dbReference>
<evidence type="ECO:0008006" key="4">
    <source>
        <dbReference type="Google" id="ProtNLM"/>
    </source>
</evidence>
<accession>A0A382VWX0</accession>
<dbReference type="PANTHER" id="PTHR47690:SF1">
    <property type="entry name" value="GLUCOKINASE"/>
    <property type="match status" value="1"/>
</dbReference>
<protein>
    <recommendedName>
        <fullName evidence="4">Glucokinase</fullName>
    </recommendedName>
</protein>
<dbReference type="GO" id="GO:0005524">
    <property type="term" value="F:ATP binding"/>
    <property type="evidence" value="ECO:0007669"/>
    <property type="project" value="InterPro"/>
</dbReference>
<organism evidence="3">
    <name type="scientific">marine metagenome</name>
    <dbReference type="NCBI Taxonomy" id="408172"/>
    <lineage>
        <taxon>unclassified sequences</taxon>
        <taxon>metagenomes</taxon>
        <taxon>ecological metagenomes</taxon>
    </lineage>
</organism>
<evidence type="ECO:0000256" key="2">
    <source>
        <dbReference type="ARBA" id="ARBA00022777"/>
    </source>
</evidence>
<dbReference type="Gene3D" id="3.40.367.20">
    <property type="match status" value="1"/>
</dbReference>
<dbReference type="EMBL" id="UINC01155238">
    <property type="protein sequence ID" value="SVD50974.1"/>
    <property type="molecule type" value="Genomic_DNA"/>
</dbReference>
<keyword evidence="2" id="KW-0418">Kinase</keyword>
<evidence type="ECO:0000313" key="3">
    <source>
        <dbReference type="EMBL" id="SVD50974.1"/>
    </source>
</evidence>
<feature type="non-terminal residue" evidence="3">
    <location>
        <position position="1"/>
    </location>
</feature>
<sequence length="157" mass="16807">TPQEILFLQTIISKFGRASYEHVLSGRGLTLLHSFTHDTKPCDVIKDTNLPEASEITAVAMQDGCSRCASALEMFISALGSESGNLALRSVATAGIYIAGGIAPKILRKLRTDTFLDAFRAKTPMENILSDIPIHVVLPENLALLGAAVVASRLSIE</sequence>
<dbReference type="InterPro" id="IPR003836">
    <property type="entry name" value="Glucokinase"/>
</dbReference>
<evidence type="ECO:0000256" key="1">
    <source>
        <dbReference type="ARBA" id="ARBA00022679"/>
    </source>
</evidence>
<dbReference type="GO" id="GO:0005536">
    <property type="term" value="F:D-glucose binding"/>
    <property type="evidence" value="ECO:0007669"/>
    <property type="project" value="InterPro"/>
</dbReference>
<dbReference type="Pfam" id="PF02685">
    <property type="entry name" value="Glucokinase"/>
    <property type="match status" value="1"/>
</dbReference>
<dbReference type="GO" id="GO:0006096">
    <property type="term" value="P:glycolytic process"/>
    <property type="evidence" value="ECO:0007669"/>
    <property type="project" value="InterPro"/>
</dbReference>
<reference evidence="3" key="1">
    <citation type="submission" date="2018-05" db="EMBL/GenBank/DDBJ databases">
        <authorList>
            <person name="Lanie J.A."/>
            <person name="Ng W.-L."/>
            <person name="Kazmierczak K.M."/>
            <person name="Andrzejewski T.M."/>
            <person name="Davidsen T.M."/>
            <person name="Wayne K.J."/>
            <person name="Tettelin H."/>
            <person name="Glass J.I."/>
            <person name="Rusch D."/>
            <person name="Podicherti R."/>
            <person name="Tsui H.-C.T."/>
            <person name="Winkler M.E."/>
        </authorList>
    </citation>
    <scope>NUCLEOTIDE SEQUENCE</scope>
</reference>
<dbReference type="InterPro" id="IPR050201">
    <property type="entry name" value="Bacterial_glucokinase"/>
</dbReference>
<gene>
    <name evidence="3" type="ORF">METZ01_LOCUS403828</name>
</gene>
<name>A0A382VWX0_9ZZZZ</name>
<dbReference type="InterPro" id="IPR043129">
    <property type="entry name" value="ATPase_NBD"/>
</dbReference>
<keyword evidence="1" id="KW-0808">Transferase</keyword>
<dbReference type="GO" id="GO:0005829">
    <property type="term" value="C:cytosol"/>
    <property type="evidence" value="ECO:0007669"/>
    <property type="project" value="TreeGrafter"/>
</dbReference>
<proteinExistence type="predicted"/>
<dbReference type="GO" id="GO:0004340">
    <property type="term" value="F:glucokinase activity"/>
    <property type="evidence" value="ECO:0007669"/>
    <property type="project" value="InterPro"/>
</dbReference>
<dbReference type="PANTHER" id="PTHR47690">
    <property type="entry name" value="GLUCOKINASE"/>
    <property type="match status" value="1"/>
</dbReference>